<dbReference type="Pfam" id="PF00583">
    <property type="entry name" value="Acetyltransf_1"/>
    <property type="match status" value="1"/>
</dbReference>
<dbReference type="GO" id="GO:0016747">
    <property type="term" value="F:acyltransferase activity, transferring groups other than amino-acyl groups"/>
    <property type="evidence" value="ECO:0007669"/>
    <property type="project" value="InterPro"/>
</dbReference>
<reference evidence="3" key="1">
    <citation type="journal article" date="2023" name="Int. J. Syst. Evol. Microbiol.">
        <title>Mesoterricola silvestris gen. nov., sp. nov., Mesoterricola sediminis sp. nov., Geothrix oryzae sp. nov., Geothrix edaphica sp. nov., Geothrix rubra sp. nov., and Geothrix limicola sp. nov., six novel members of Acidobacteriota isolated from soils.</title>
        <authorList>
            <person name="Itoh H."/>
            <person name="Sugisawa Y."/>
            <person name="Mise K."/>
            <person name="Xu Z."/>
            <person name="Kuniyasu M."/>
            <person name="Ushijima N."/>
            <person name="Kawano K."/>
            <person name="Kobayashi E."/>
            <person name="Shiratori Y."/>
            <person name="Masuda Y."/>
            <person name="Senoo K."/>
        </authorList>
    </citation>
    <scope>NUCLEOTIDE SEQUENCE [LARGE SCALE GENOMIC DNA]</scope>
    <source>
        <strain evidence="3">W79</strain>
    </source>
</reference>
<dbReference type="Proteomes" id="UP001238179">
    <property type="component" value="Chromosome"/>
</dbReference>
<dbReference type="EMBL" id="AP027080">
    <property type="protein sequence ID" value="BDU72995.1"/>
    <property type="molecule type" value="Genomic_DNA"/>
</dbReference>
<dbReference type="PROSITE" id="PS51186">
    <property type="entry name" value="GNAT"/>
    <property type="match status" value="1"/>
</dbReference>
<dbReference type="Gene3D" id="3.40.630.30">
    <property type="match status" value="1"/>
</dbReference>
<dbReference type="SUPFAM" id="SSF55729">
    <property type="entry name" value="Acyl-CoA N-acyltransferases (Nat)"/>
    <property type="match status" value="1"/>
</dbReference>
<dbReference type="AlphaFoldDB" id="A0AA48K9D9"/>
<evidence type="ECO:0000313" key="2">
    <source>
        <dbReference type="EMBL" id="BDU72995.1"/>
    </source>
</evidence>
<evidence type="ECO:0000259" key="1">
    <source>
        <dbReference type="PROSITE" id="PS51186"/>
    </source>
</evidence>
<organism evidence="2 3">
    <name type="scientific">Mesoterricola silvestris</name>
    <dbReference type="NCBI Taxonomy" id="2927979"/>
    <lineage>
        <taxon>Bacteria</taxon>
        <taxon>Pseudomonadati</taxon>
        <taxon>Acidobacteriota</taxon>
        <taxon>Holophagae</taxon>
        <taxon>Holophagales</taxon>
        <taxon>Holophagaceae</taxon>
        <taxon>Mesoterricola</taxon>
    </lineage>
</organism>
<dbReference type="CDD" id="cd04301">
    <property type="entry name" value="NAT_SF"/>
    <property type="match status" value="1"/>
</dbReference>
<accession>A0AA48K9D9</accession>
<dbReference type="RefSeq" id="WP_316411639.1">
    <property type="nucleotide sequence ID" value="NZ_AP027080.1"/>
</dbReference>
<name>A0AA48K9D9_9BACT</name>
<proteinExistence type="predicted"/>
<dbReference type="KEGG" id="msil:METEAL_21690"/>
<sequence>MAIPLMENTQPRYEIRPMTPEDFPNLRRLEREIWEQDEVGELCPYYQRLCTDFFAPWCFIALDGDRPVGYVLNFPNGKDVYCATLAVHPDYRKTRVNYLLIRAMVKKLLAEDMESCRFLVEPENHDARSIHASLGARVVAEARDYYREGDVRLWSVIEKQDIDRLRARYSRLKLVS</sequence>
<dbReference type="InterPro" id="IPR000182">
    <property type="entry name" value="GNAT_dom"/>
</dbReference>
<evidence type="ECO:0000313" key="3">
    <source>
        <dbReference type="Proteomes" id="UP001238179"/>
    </source>
</evidence>
<dbReference type="InterPro" id="IPR016181">
    <property type="entry name" value="Acyl_CoA_acyltransferase"/>
</dbReference>
<gene>
    <name evidence="2" type="ORF">METEAL_21690</name>
</gene>
<protein>
    <recommendedName>
        <fullName evidence="1">N-acetyltransferase domain-containing protein</fullName>
    </recommendedName>
</protein>
<keyword evidence="3" id="KW-1185">Reference proteome</keyword>
<feature type="domain" description="N-acetyltransferase" evidence="1">
    <location>
        <begin position="13"/>
        <end position="163"/>
    </location>
</feature>